<dbReference type="GO" id="GO:0031412">
    <property type="term" value="P:gas vesicle organization"/>
    <property type="evidence" value="ECO:0007669"/>
    <property type="project" value="InterPro"/>
</dbReference>
<comment type="caution">
    <text evidence="5">The sequence shown here is derived from an EMBL/GenBank/DDBJ whole genome shotgun (WGS) entry which is preliminary data.</text>
</comment>
<evidence type="ECO:0000256" key="2">
    <source>
        <dbReference type="ARBA" id="ARBA00035108"/>
    </source>
</evidence>
<feature type="region of interest" description="Disordered" evidence="4">
    <location>
        <begin position="266"/>
        <end position="295"/>
    </location>
</feature>
<dbReference type="AlphaFoldDB" id="A0A543IF92"/>
<feature type="region of interest" description="Disordered" evidence="4">
    <location>
        <begin position="1"/>
        <end position="20"/>
    </location>
</feature>
<dbReference type="Proteomes" id="UP000316706">
    <property type="component" value="Unassembled WGS sequence"/>
</dbReference>
<gene>
    <name evidence="5" type="ORF">FHX41_2946</name>
</gene>
<sequence length="295" mass="30691">MGHGTRGATRPATGTAARPAAGDGGTAVYLYGVARDLDPAALDGATGVAGAPVRGVVAGDLTALVSTVKTDEYGEAALRSGPADRAWAQATARAHHDVVDRAARTAPTAPVRVATLYRDDARVAEILNAHRARFAAILDRITGRSEWNVAAYASPETLHGGPENPGGGLEPRAEPPTGPQPATGHGLGKARLRRPRADAGHRVGHRADALHAALDDHAAASRHRPRRDPGPRGAAQILNAYLLDEEQVPSFLAVTRAAGERLDGIDIEVTGPRPPYSFVDPADTTPAPDPRDTAR</sequence>
<dbReference type="EMBL" id="VFPO01000001">
    <property type="protein sequence ID" value="TQM69258.1"/>
    <property type="molecule type" value="Genomic_DNA"/>
</dbReference>
<reference evidence="5 6" key="1">
    <citation type="submission" date="2019-06" db="EMBL/GenBank/DDBJ databases">
        <title>Sequencing the genomes of 1000 actinobacteria strains.</title>
        <authorList>
            <person name="Klenk H.-P."/>
        </authorList>
    </citation>
    <scope>NUCLEOTIDE SEQUENCE [LARGE SCALE GENOMIC DNA]</scope>
    <source>
        <strain evidence="5 6">DSM 45043</strain>
    </source>
</reference>
<protein>
    <submittedName>
        <fullName evidence="5">Gas vesicle protein GvpL/GvpF</fullName>
    </submittedName>
</protein>
<evidence type="ECO:0000256" key="1">
    <source>
        <dbReference type="ARBA" id="ARBA00022987"/>
    </source>
</evidence>
<dbReference type="GO" id="GO:0031411">
    <property type="term" value="C:gas vesicle"/>
    <property type="evidence" value="ECO:0007669"/>
    <property type="project" value="UniProtKB-SubCell"/>
</dbReference>
<organism evidence="5 6">
    <name type="scientific">Actinomadura hallensis</name>
    <dbReference type="NCBI Taxonomy" id="337895"/>
    <lineage>
        <taxon>Bacteria</taxon>
        <taxon>Bacillati</taxon>
        <taxon>Actinomycetota</taxon>
        <taxon>Actinomycetes</taxon>
        <taxon>Streptosporangiales</taxon>
        <taxon>Thermomonosporaceae</taxon>
        <taxon>Actinomadura</taxon>
    </lineage>
</organism>
<proteinExistence type="inferred from homology"/>
<dbReference type="InterPro" id="IPR009430">
    <property type="entry name" value="GvpL/GvpF"/>
</dbReference>
<dbReference type="Pfam" id="PF06386">
    <property type="entry name" value="GvpL_GvpF"/>
    <property type="match status" value="1"/>
</dbReference>
<dbReference type="PANTHER" id="PTHR36852:SF1">
    <property type="entry name" value="PROTEIN GVPL 2"/>
    <property type="match status" value="1"/>
</dbReference>
<evidence type="ECO:0000313" key="6">
    <source>
        <dbReference type="Proteomes" id="UP000316706"/>
    </source>
</evidence>
<evidence type="ECO:0000256" key="3">
    <source>
        <dbReference type="ARBA" id="ARBA00035643"/>
    </source>
</evidence>
<comment type="subcellular location">
    <subcellularLocation>
        <location evidence="2">Gas vesicle</location>
    </subcellularLocation>
</comment>
<accession>A0A543IF92</accession>
<keyword evidence="1" id="KW-0304">Gas vesicle</keyword>
<name>A0A543IF92_9ACTN</name>
<dbReference type="PANTHER" id="PTHR36852">
    <property type="entry name" value="PROTEIN GVPL 2"/>
    <property type="match status" value="1"/>
</dbReference>
<evidence type="ECO:0000313" key="5">
    <source>
        <dbReference type="EMBL" id="TQM69258.1"/>
    </source>
</evidence>
<keyword evidence="6" id="KW-1185">Reference proteome</keyword>
<comment type="similarity">
    <text evidence="3">Belongs to the gas vesicle GvpF/GvpL family.</text>
</comment>
<dbReference type="RefSeq" id="WP_185758826.1">
    <property type="nucleotide sequence ID" value="NZ_VFPO01000001.1"/>
</dbReference>
<feature type="region of interest" description="Disordered" evidence="4">
    <location>
        <begin position="154"/>
        <end position="202"/>
    </location>
</feature>
<evidence type="ECO:0000256" key="4">
    <source>
        <dbReference type="SAM" id="MobiDB-lite"/>
    </source>
</evidence>